<name>A0A014P5H0_9HYPO</name>
<sequence>MAAPQEHVPVTTQPAPTPAPAAAQPANNGPVDQADLDDWKNRFNHVLSRSGEVVNSKSPESAQSWAAGFFDCFNPIDTCLITYCLPCVTFGKTHHRVRKNGNLDGYEPINTSSGKQCLLFCGAGCFGLHWIPMAMQRMNIRDKYNLKGSCLEDILTSCCCHCCSLIQQDKEAEHREQQLLSAGVQQQYQPNNEMQYPPKTG</sequence>
<accession>A0A014P5H0</accession>
<evidence type="ECO:0000256" key="1">
    <source>
        <dbReference type="SAM" id="MobiDB-lite"/>
    </source>
</evidence>
<dbReference type="PANTHER" id="PTHR15907">
    <property type="entry name" value="DUF614 FAMILY PROTEIN-RELATED"/>
    <property type="match status" value="1"/>
</dbReference>
<dbReference type="EMBL" id="JELW01000036">
    <property type="protein sequence ID" value="EXU97523.1"/>
    <property type="molecule type" value="Genomic_DNA"/>
</dbReference>
<feature type="compositionally biased region" description="Low complexity" evidence="1">
    <location>
        <begin position="8"/>
        <end position="26"/>
    </location>
</feature>
<organism evidence="2 3">
    <name type="scientific">Metarhizium robertsii</name>
    <dbReference type="NCBI Taxonomy" id="568076"/>
    <lineage>
        <taxon>Eukaryota</taxon>
        <taxon>Fungi</taxon>
        <taxon>Dikarya</taxon>
        <taxon>Ascomycota</taxon>
        <taxon>Pezizomycotina</taxon>
        <taxon>Sordariomycetes</taxon>
        <taxon>Hypocreomycetidae</taxon>
        <taxon>Hypocreales</taxon>
        <taxon>Clavicipitaceae</taxon>
        <taxon>Metarhizium</taxon>
    </lineage>
</organism>
<protein>
    <submittedName>
        <fullName evidence="2">PLAC8 family protein</fullName>
    </submittedName>
</protein>
<dbReference type="HOGENOM" id="CLU_083147_2_2_1"/>
<evidence type="ECO:0000313" key="3">
    <source>
        <dbReference type="Proteomes" id="UP000030151"/>
    </source>
</evidence>
<dbReference type="AlphaFoldDB" id="A0A014P5H0"/>
<dbReference type="InterPro" id="IPR006461">
    <property type="entry name" value="PLAC_motif_containing"/>
</dbReference>
<reference evidence="2 3" key="1">
    <citation type="submission" date="2014-02" db="EMBL/GenBank/DDBJ databases">
        <title>The genome sequence of the entomopathogenic fungus Metarhizium robertsii ARSEF 2575.</title>
        <authorList>
            <person name="Giuliano Garisto Donzelli B."/>
            <person name="Roe B.A."/>
            <person name="Macmil S.L."/>
            <person name="Krasnoff S.B."/>
            <person name="Gibson D.M."/>
        </authorList>
    </citation>
    <scope>NUCLEOTIDE SEQUENCE [LARGE SCALE GENOMIC DNA]</scope>
    <source>
        <strain evidence="2 3">ARSEF 2575</strain>
    </source>
</reference>
<proteinExistence type="predicted"/>
<feature type="region of interest" description="Disordered" evidence="1">
    <location>
        <begin position="1"/>
        <end position="35"/>
    </location>
</feature>
<dbReference type="NCBIfam" id="TIGR01571">
    <property type="entry name" value="A_thal_Cys_rich"/>
    <property type="match status" value="1"/>
</dbReference>
<gene>
    <name evidence="2" type="ORF">X797_009432</name>
</gene>
<dbReference type="Pfam" id="PF04749">
    <property type="entry name" value="PLAC8"/>
    <property type="match status" value="1"/>
</dbReference>
<dbReference type="eggNOG" id="ENOG502SF2A">
    <property type="taxonomic scope" value="Eukaryota"/>
</dbReference>
<evidence type="ECO:0000313" key="2">
    <source>
        <dbReference type="EMBL" id="EXU97523.1"/>
    </source>
</evidence>
<dbReference type="Proteomes" id="UP000030151">
    <property type="component" value="Unassembled WGS sequence"/>
</dbReference>
<comment type="caution">
    <text evidence="2">The sequence shown here is derived from an EMBL/GenBank/DDBJ whole genome shotgun (WGS) entry which is preliminary data.</text>
</comment>
<dbReference type="OrthoDB" id="1045822at2759"/>